<dbReference type="Proteomes" id="UP000299367">
    <property type="component" value="Unassembled WGS sequence"/>
</dbReference>
<reference evidence="2" key="1">
    <citation type="submission" date="2019-02" db="EMBL/GenBank/DDBJ databases">
        <title>Draft genome sequence of Dolichospermum planctonicum NIES-80.</title>
        <authorList>
            <person name="Yamaguchi H."/>
            <person name="Suzuki S."/>
            <person name="Kawachi M."/>
        </authorList>
    </citation>
    <scope>NUCLEOTIDE SEQUENCE [LARGE SCALE GENOMIC DNA]</scope>
    <source>
        <strain evidence="2">NIES-80</strain>
    </source>
</reference>
<dbReference type="EMBL" id="BJCF01000001">
    <property type="protein sequence ID" value="GCL40417.1"/>
    <property type="molecule type" value="Genomic_DNA"/>
</dbReference>
<dbReference type="AlphaFoldDB" id="A0A480A667"/>
<proteinExistence type="predicted"/>
<dbReference type="OrthoDB" id="9938612at2"/>
<evidence type="ECO:0000313" key="2">
    <source>
        <dbReference type="Proteomes" id="UP000299367"/>
    </source>
</evidence>
<evidence type="ECO:0000313" key="1">
    <source>
        <dbReference type="EMBL" id="GCL40417.1"/>
    </source>
</evidence>
<accession>A0A480A667</accession>
<comment type="caution">
    <text evidence="1">The sequence shown here is derived from an EMBL/GenBank/DDBJ whole genome shotgun (WGS) entry which is preliminary data.</text>
</comment>
<protein>
    <submittedName>
        <fullName evidence="1">Uncharacterized protein</fullName>
    </submittedName>
</protein>
<gene>
    <name evidence="1" type="ORF">NIES80_01020</name>
</gene>
<organism evidence="1 2">
    <name type="scientific">Dolichospermum planctonicum</name>
    <dbReference type="NCBI Taxonomy" id="136072"/>
    <lineage>
        <taxon>Bacteria</taxon>
        <taxon>Bacillati</taxon>
        <taxon>Cyanobacteriota</taxon>
        <taxon>Cyanophyceae</taxon>
        <taxon>Nostocales</taxon>
        <taxon>Aphanizomenonaceae</taxon>
        <taxon>Dolichospermum</taxon>
    </lineage>
</organism>
<sequence>MANIQIADLAQVENQFDELSDLELEVVGGRSGWSRPVYSYWRPPVSQSWWFRPSNAIIW</sequence>
<name>A0A480A667_9CYAN</name>
<dbReference type="RefSeq" id="WP_137906282.1">
    <property type="nucleotide sequence ID" value="NZ_BJCF01000001.1"/>
</dbReference>